<proteinExistence type="predicted"/>
<dbReference type="EMBL" id="MFUQ01000008">
    <property type="protein sequence ID" value="OGI83925.1"/>
    <property type="molecule type" value="Genomic_DNA"/>
</dbReference>
<protein>
    <submittedName>
        <fullName evidence="1">Uncharacterized protein</fullName>
    </submittedName>
</protein>
<name>A0A1F6WQA4_9BACT</name>
<reference evidence="1 2" key="1">
    <citation type="journal article" date="2016" name="Nat. Commun.">
        <title>Thousands of microbial genomes shed light on interconnected biogeochemical processes in an aquifer system.</title>
        <authorList>
            <person name="Anantharaman K."/>
            <person name="Brown C.T."/>
            <person name="Hug L.A."/>
            <person name="Sharon I."/>
            <person name="Castelle C.J."/>
            <person name="Probst A.J."/>
            <person name="Thomas B.C."/>
            <person name="Singh A."/>
            <person name="Wilkins M.J."/>
            <person name="Karaoz U."/>
            <person name="Brodie E.L."/>
            <person name="Williams K.H."/>
            <person name="Hubbard S.S."/>
            <person name="Banfield J.F."/>
        </authorList>
    </citation>
    <scope>NUCLEOTIDE SEQUENCE [LARGE SCALE GENOMIC DNA]</scope>
</reference>
<organism evidence="1 2">
    <name type="scientific">Candidatus Nomurabacteria bacterium RIFCSPLOWO2_01_FULL_36_10b</name>
    <dbReference type="NCBI Taxonomy" id="1801766"/>
    <lineage>
        <taxon>Bacteria</taxon>
        <taxon>Candidatus Nomuraibacteriota</taxon>
    </lineage>
</organism>
<sequence>MSSHSQDVIQRICSENTSIFVPGSIEEHALKLASSLVGQNNIATARDIIVNLSIPEEIKDEIISNIQNESNISVSLPPPPPPPSLQNSKALPVVPNAGSMFVKRSEENKKLLADVIAKKEVNKKPKVEFEVPAIIKTYDVPPDEDIKKEKMEKITLEKEMEHATNMFQRLEIYMNKAYSSNDSSLIASAERQFDSLQKRYPAYVENRADHIATLRAISSKYKNQPEVSQTSIISDEEIKNEAQKVQEIQETEETEEVQEKENTVRANIFRPAESYEAMSAFDIKTPNNVQSKKIVTNVYDNNISKYNTLKKIAVNDIEIHPGMTITSEHDTYSLIEIREGLQHDVSFFFEGKKTGNRFSVTLNELKDALKRQDLDPDSFFNSHIIKYSVY</sequence>
<dbReference type="STRING" id="1801766.A2997_01945"/>
<dbReference type="AlphaFoldDB" id="A0A1F6WQA4"/>
<accession>A0A1F6WQA4</accession>
<gene>
    <name evidence="1" type="ORF">A2997_01945</name>
</gene>
<evidence type="ECO:0000313" key="1">
    <source>
        <dbReference type="EMBL" id="OGI83925.1"/>
    </source>
</evidence>
<evidence type="ECO:0000313" key="2">
    <source>
        <dbReference type="Proteomes" id="UP000179448"/>
    </source>
</evidence>
<comment type="caution">
    <text evidence="1">The sequence shown here is derived from an EMBL/GenBank/DDBJ whole genome shotgun (WGS) entry which is preliminary data.</text>
</comment>
<dbReference type="Proteomes" id="UP000179448">
    <property type="component" value="Unassembled WGS sequence"/>
</dbReference>